<reference evidence="1 2" key="1">
    <citation type="journal article" date="2019" name="Int. J. Syst. Evol. Microbiol.">
        <title>The Global Catalogue of Microorganisms (GCM) 10K type strain sequencing project: providing services to taxonomists for standard genome sequencing and annotation.</title>
        <authorList>
            <consortium name="The Broad Institute Genomics Platform"/>
            <consortium name="The Broad Institute Genome Sequencing Center for Infectious Disease"/>
            <person name="Wu L."/>
            <person name="Ma J."/>
        </authorList>
    </citation>
    <scope>NUCLEOTIDE SEQUENCE [LARGE SCALE GENOMIC DNA]</scope>
    <source>
        <strain evidence="1 2">XZYJ18</strain>
    </source>
</reference>
<dbReference type="Proteomes" id="UP001595945">
    <property type="component" value="Unassembled WGS sequence"/>
</dbReference>
<dbReference type="GeneID" id="73043473"/>
<proteinExistence type="predicted"/>
<dbReference type="AlphaFoldDB" id="A0ABD5Q500"/>
<evidence type="ECO:0000313" key="2">
    <source>
        <dbReference type="Proteomes" id="UP001595945"/>
    </source>
</evidence>
<gene>
    <name evidence="1" type="ORF">ACFO9K_16210</name>
</gene>
<comment type="caution">
    <text evidence="1">The sequence shown here is derived from an EMBL/GenBank/DDBJ whole genome shotgun (WGS) entry which is preliminary data.</text>
</comment>
<evidence type="ECO:0000313" key="1">
    <source>
        <dbReference type="EMBL" id="MFC4825800.1"/>
    </source>
</evidence>
<name>A0ABD5Q500_9EURY</name>
<protein>
    <submittedName>
        <fullName evidence="1">Uncharacterized protein</fullName>
    </submittedName>
</protein>
<dbReference type="RefSeq" id="WP_254268571.1">
    <property type="nucleotide sequence ID" value="NZ_CP100400.1"/>
</dbReference>
<sequence>MPQYEAFNSEAEVNGRSVRSIVDGVGQFSSTYEQRVLEILDNHGLPNPTEGEWYSMQSYLDAFAELAETVGPKTVAKIGSEIPQVVEWPREVETVEDAMHALDDVYQMNHRGGEIGYYEFEKTGDSGGVMECKNPYPPNSTRD</sequence>
<dbReference type="EMBL" id="JBHSHT010000002">
    <property type="protein sequence ID" value="MFC4825800.1"/>
    <property type="molecule type" value="Genomic_DNA"/>
</dbReference>
<keyword evidence="2" id="KW-1185">Reference proteome</keyword>
<organism evidence="1 2">
    <name type="scientific">Halorussus aquaticus</name>
    <dbReference type="NCBI Taxonomy" id="2953748"/>
    <lineage>
        <taxon>Archaea</taxon>
        <taxon>Methanobacteriati</taxon>
        <taxon>Methanobacteriota</taxon>
        <taxon>Stenosarchaea group</taxon>
        <taxon>Halobacteria</taxon>
        <taxon>Halobacteriales</taxon>
        <taxon>Haladaptataceae</taxon>
        <taxon>Halorussus</taxon>
    </lineage>
</organism>
<accession>A0ABD5Q500</accession>